<dbReference type="OrthoDB" id="4411232at2759"/>
<sequence length="192" mass="20502">MKLLQNLLPMAVAFLPMTSALPQAEMIQHAELDSPPPSLVYNNPVGGPGGSDFSDIGASSETIDTLHLWVGDAFGHNIVLRGLQITWSSNRESTVYGQKTNEYRSFKFRPGETIQEMQIAGALGADSISFRTTSRSFFFGGPGGKTVTMNVGSGILVGFQGGAGRAIDRLGAIFVQVPDTKVEAAQCMDCNE</sequence>
<dbReference type="SUPFAM" id="SSF51101">
    <property type="entry name" value="Mannose-binding lectins"/>
    <property type="match status" value="1"/>
</dbReference>
<accession>A0A5N7BIF8</accession>
<evidence type="ECO:0000313" key="3">
    <source>
        <dbReference type="EMBL" id="KAE8381488.1"/>
    </source>
</evidence>
<reference evidence="3 4" key="1">
    <citation type="submission" date="2019-04" db="EMBL/GenBank/DDBJ databases">
        <title>Friends and foes A comparative genomics studyof 23 Aspergillus species from section Flavi.</title>
        <authorList>
            <consortium name="DOE Joint Genome Institute"/>
            <person name="Kjaerbolling I."/>
            <person name="Vesth T."/>
            <person name="Frisvad J.C."/>
            <person name="Nybo J.L."/>
            <person name="Theobald S."/>
            <person name="Kildgaard S."/>
            <person name="Isbrandt T."/>
            <person name="Kuo A."/>
            <person name="Sato A."/>
            <person name="Lyhne E.K."/>
            <person name="Kogle M.E."/>
            <person name="Wiebenga A."/>
            <person name="Kun R.S."/>
            <person name="Lubbers R.J."/>
            <person name="Makela M.R."/>
            <person name="Barry K."/>
            <person name="Chovatia M."/>
            <person name="Clum A."/>
            <person name="Daum C."/>
            <person name="Haridas S."/>
            <person name="He G."/>
            <person name="LaButti K."/>
            <person name="Lipzen A."/>
            <person name="Mondo S."/>
            <person name="Riley R."/>
            <person name="Salamov A."/>
            <person name="Simmons B.A."/>
            <person name="Magnuson J.K."/>
            <person name="Henrissat B."/>
            <person name="Mortensen U.H."/>
            <person name="Larsen T.O."/>
            <person name="Devries R.P."/>
            <person name="Grigoriev I.V."/>
            <person name="Machida M."/>
            <person name="Baker S.E."/>
            <person name="Andersen M.R."/>
        </authorList>
    </citation>
    <scope>NUCLEOTIDE SEQUENCE [LARGE SCALE GENOMIC DNA]</scope>
    <source>
        <strain evidence="3 4">IBT 29228</strain>
    </source>
</reference>
<dbReference type="EMBL" id="ML736170">
    <property type="protein sequence ID" value="KAE8381488.1"/>
    <property type="molecule type" value="Genomic_DNA"/>
</dbReference>
<feature type="chain" id="PRO_5025020744" description="Jacalin-type lectin domain-containing protein" evidence="1">
    <location>
        <begin position="21"/>
        <end position="192"/>
    </location>
</feature>
<dbReference type="AlphaFoldDB" id="A0A5N7BIF8"/>
<evidence type="ECO:0000313" key="4">
    <source>
        <dbReference type="Proteomes" id="UP000326198"/>
    </source>
</evidence>
<protein>
    <recommendedName>
        <fullName evidence="2">Jacalin-type lectin domain-containing protein</fullName>
    </recommendedName>
</protein>
<keyword evidence="1" id="KW-0732">Signal</keyword>
<dbReference type="Pfam" id="PF01419">
    <property type="entry name" value="Jacalin"/>
    <property type="match status" value="1"/>
</dbReference>
<name>A0A5N7BIF8_9EURO</name>
<feature type="signal peptide" evidence="1">
    <location>
        <begin position="1"/>
        <end position="20"/>
    </location>
</feature>
<dbReference type="InterPro" id="IPR036404">
    <property type="entry name" value="Jacalin-like_lectin_dom_sf"/>
</dbReference>
<dbReference type="Gene3D" id="2.100.10.30">
    <property type="entry name" value="Jacalin-like lectin domain"/>
    <property type="match status" value="1"/>
</dbReference>
<gene>
    <name evidence="3" type="ORF">BDV26DRAFT_289340</name>
</gene>
<proteinExistence type="predicted"/>
<keyword evidence="4" id="KW-1185">Reference proteome</keyword>
<organism evidence="3 4">
    <name type="scientific">Aspergillus bertholletiae</name>
    <dbReference type="NCBI Taxonomy" id="1226010"/>
    <lineage>
        <taxon>Eukaryota</taxon>
        <taxon>Fungi</taxon>
        <taxon>Dikarya</taxon>
        <taxon>Ascomycota</taxon>
        <taxon>Pezizomycotina</taxon>
        <taxon>Eurotiomycetes</taxon>
        <taxon>Eurotiomycetidae</taxon>
        <taxon>Eurotiales</taxon>
        <taxon>Aspergillaceae</taxon>
        <taxon>Aspergillus</taxon>
        <taxon>Aspergillus subgen. Circumdati</taxon>
    </lineage>
</organism>
<dbReference type="Proteomes" id="UP000326198">
    <property type="component" value="Unassembled WGS sequence"/>
</dbReference>
<dbReference type="InterPro" id="IPR001229">
    <property type="entry name" value="Jacalin-like_lectin_dom"/>
</dbReference>
<evidence type="ECO:0000256" key="1">
    <source>
        <dbReference type="SAM" id="SignalP"/>
    </source>
</evidence>
<feature type="domain" description="Jacalin-type lectin" evidence="2">
    <location>
        <begin position="43"/>
        <end position="173"/>
    </location>
</feature>
<evidence type="ECO:0000259" key="2">
    <source>
        <dbReference type="Pfam" id="PF01419"/>
    </source>
</evidence>